<feature type="chain" id="PRO_5026940903" description="Right handed beta helix domain-containing protein" evidence="1">
    <location>
        <begin position="20"/>
        <end position="706"/>
    </location>
</feature>
<reference evidence="2 3" key="1">
    <citation type="submission" date="2019-09" db="EMBL/GenBank/DDBJ databases">
        <authorList>
            <person name="Cao W.R."/>
        </authorList>
    </citation>
    <scope>NUCLEOTIDE SEQUENCE [LARGE SCALE GENOMIC DNA]</scope>
    <source>
        <strain evidence="2 3">B1N29</strain>
    </source>
</reference>
<sequence length="706" mass="78824">MKTYITLLLCFLPFLTVNATDFYCDPVHGKKSNDGSKEHPWGALETVFENVRTFKPGDVIFLRSGNHGHVTVIGENEKYITVKKFEDEKPIISSIVFGTDVNPASRWIFSNLLFEGKTKPNAVFIHQNSSRIRLLENRFEGQNHDSAIQVKGTQCRVESNVILNYKSGIGVEGDKNQIRNNRIQFFKSNAIEISGNYNVLEYNLLKECIAEENLSSCGIRFQDNETKGNIVRGNSIINFVKPDRTQIGLLYGIYGGNITISESIIENNLVVTNSDKGISIKGRINQVKIVNNTVVNPYFGLSFKNAANINTAAAIQVLGEQNSSNIIIRNNLSNDVLFQSIKGIADHNLTLPVSVHDYDLCFKNWAKFDFSLGENSMALNKGILDLAPKQDISLNYRTMGNFVNVGAFEYTKIDESNSVISVPTQPSDRQIHSKGKGDWDGQAQIRIGGVAEKIDGAGVFPFKLPLIPGGKAIISANFKIDLLKIDNTPEGGVDLYGLPSKSNFWVTDDMFYQGTFGQDIAARPIQNNYINTDTYGGGVQTSTIGQNALKNYINTLIESNNQPEQYLFLRLNPNVKDVSDFNRWNIVSANSEEKERVPMLELTVGYPELNKGTTQIKPSVKNLIVAASSPMQAGDVIFYFLGFEENIKVDMKLLNFSGEVVFKQEVMPSILTNHVFRTDNLNLPIGKYILEYNMGDKNAKQMLFVW</sequence>
<dbReference type="Gene3D" id="2.160.20.10">
    <property type="entry name" value="Single-stranded right-handed beta-helix, Pectin lyase-like"/>
    <property type="match status" value="1"/>
</dbReference>
<dbReference type="Proteomes" id="UP000441333">
    <property type="component" value="Unassembled WGS sequence"/>
</dbReference>
<gene>
    <name evidence="2" type="ORF">F6U93_08005</name>
</gene>
<feature type="signal peptide" evidence="1">
    <location>
        <begin position="1"/>
        <end position="19"/>
    </location>
</feature>
<dbReference type="PANTHER" id="PTHR36453:SF1">
    <property type="entry name" value="RIGHT HANDED BETA HELIX DOMAIN-CONTAINING PROTEIN"/>
    <property type="match status" value="1"/>
</dbReference>
<dbReference type="SUPFAM" id="SSF51126">
    <property type="entry name" value="Pectin lyase-like"/>
    <property type="match status" value="1"/>
</dbReference>
<dbReference type="PANTHER" id="PTHR36453">
    <property type="entry name" value="SECRETED PROTEIN-RELATED"/>
    <property type="match status" value="1"/>
</dbReference>
<dbReference type="SMART" id="SM00710">
    <property type="entry name" value="PbH1"/>
    <property type="match status" value="7"/>
</dbReference>
<dbReference type="EMBL" id="WAAT01000041">
    <property type="protein sequence ID" value="KAB1068071.1"/>
    <property type="molecule type" value="Genomic_DNA"/>
</dbReference>
<organism evidence="2 3">
    <name type="scientific">Pseudotamlana haliotis</name>
    <dbReference type="NCBI Taxonomy" id="2614804"/>
    <lineage>
        <taxon>Bacteria</taxon>
        <taxon>Pseudomonadati</taxon>
        <taxon>Bacteroidota</taxon>
        <taxon>Flavobacteriia</taxon>
        <taxon>Flavobacteriales</taxon>
        <taxon>Flavobacteriaceae</taxon>
        <taxon>Pseudotamlana</taxon>
    </lineage>
</organism>
<evidence type="ECO:0000313" key="3">
    <source>
        <dbReference type="Proteomes" id="UP000441333"/>
    </source>
</evidence>
<evidence type="ECO:0000313" key="2">
    <source>
        <dbReference type="EMBL" id="KAB1068071.1"/>
    </source>
</evidence>
<evidence type="ECO:0000256" key="1">
    <source>
        <dbReference type="SAM" id="SignalP"/>
    </source>
</evidence>
<evidence type="ECO:0008006" key="4">
    <source>
        <dbReference type="Google" id="ProtNLM"/>
    </source>
</evidence>
<dbReference type="InterPro" id="IPR011050">
    <property type="entry name" value="Pectin_lyase_fold/virulence"/>
</dbReference>
<dbReference type="InterPro" id="IPR012334">
    <property type="entry name" value="Pectin_lyas_fold"/>
</dbReference>
<dbReference type="AlphaFoldDB" id="A0A6N6MCY2"/>
<dbReference type="RefSeq" id="WP_150938599.1">
    <property type="nucleotide sequence ID" value="NZ_WAAT01000041.1"/>
</dbReference>
<accession>A0A6N6MCY2</accession>
<proteinExistence type="predicted"/>
<protein>
    <recommendedName>
        <fullName evidence="4">Right handed beta helix domain-containing protein</fullName>
    </recommendedName>
</protein>
<dbReference type="InterPro" id="IPR006626">
    <property type="entry name" value="PbH1"/>
</dbReference>
<keyword evidence="1" id="KW-0732">Signal</keyword>
<name>A0A6N6MCY2_9FLAO</name>
<comment type="caution">
    <text evidence="2">The sequence shown here is derived from an EMBL/GenBank/DDBJ whole genome shotgun (WGS) entry which is preliminary data.</text>
</comment>
<keyword evidence="3" id="KW-1185">Reference proteome</keyword>